<keyword evidence="1" id="KW-0472">Membrane</keyword>
<keyword evidence="7" id="KW-1185">Reference proteome</keyword>
<dbReference type="EMBL" id="CP019699">
    <property type="protein sequence ID" value="AQS56039.1"/>
    <property type="molecule type" value="Genomic_DNA"/>
</dbReference>
<proteinExistence type="predicted"/>
<dbReference type="KEGG" id="ntr:B0W44_09915"/>
<keyword evidence="1" id="KW-0812">Transmembrane</keyword>
<evidence type="ECO:0000313" key="6">
    <source>
        <dbReference type="EMBL" id="AQS56945.1"/>
    </source>
</evidence>
<protein>
    <submittedName>
        <fullName evidence="5">IS4 family transposase</fullName>
    </submittedName>
</protein>
<dbReference type="RefSeq" id="WP_077718657.1">
    <property type="nucleotide sequence ID" value="NZ_CP019699.1"/>
</dbReference>
<evidence type="ECO:0000313" key="7">
    <source>
        <dbReference type="Proteomes" id="UP000188603"/>
    </source>
</evidence>
<evidence type="ECO:0000313" key="5">
    <source>
        <dbReference type="EMBL" id="AQS56039.1"/>
    </source>
</evidence>
<accession>A0A1U9K7J8</accession>
<dbReference type="EMBL" id="CP019699">
    <property type="protein sequence ID" value="AQS54839.1"/>
    <property type="molecule type" value="Genomic_DNA"/>
</dbReference>
<feature type="domain" description="Transposase IS701-like DDE" evidence="2">
    <location>
        <begin position="73"/>
        <end position="257"/>
    </location>
</feature>
<evidence type="ECO:0000313" key="3">
    <source>
        <dbReference type="EMBL" id="AQS54839.1"/>
    </source>
</evidence>
<evidence type="ECO:0000256" key="1">
    <source>
        <dbReference type="SAM" id="Phobius"/>
    </source>
</evidence>
<dbReference type="EMBL" id="CP019699">
    <property type="protein sequence ID" value="AQS55080.1"/>
    <property type="molecule type" value="Genomic_DNA"/>
</dbReference>
<dbReference type="STRING" id="1471761.B0W44_02700"/>
<organism evidence="5 7">
    <name type="scientific">Novibacillus thermophilus</name>
    <dbReference type="NCBI Taxonomy" id="1471761"/>
    <lineage>
        <taxon>Bacteria</taxon>
        <taxon>Bacillati</taxon>
        <taxon>Bacillota</taxon>
        <taxon>Bacilli</taxon>
        <taxon>Bacillales</taxon>
        <taxon>Thermoactinomycetaceae</taxon>
        <taxon>Novibacillus</taxon>
    </lineage>
</organism>
<dbReference type="InterPro" id="IPR038721">
    <property type="entry name" value="IS701-like_DDE_dom"/>
</dbReference>
<sequence length="453" mass="52972">MITNNRLNNQLPKEVKAIFDELEILKYLRKVGINKGFGYSCAYLFQLVFSLVFEGKNLFRLLQSKKAKDLPEKNAIYRFLNNPQYNWRRFLLVLSTFTIMKVSSLTRHDRPKVLIVDDSSYERNRSKKVELLARCFDHSSQKMRYYKGFRMLTLGWSDGATFLPIDFALLSSTNSQINGIDNRIDKRTSGYKRRVEALQKAPEVIPNMIKRALSQGIDASYVLMDTWFTQQPLIKSIVDQGLDVIGMVKDTKQRYQVNGEWVSLKKLYQTAKPSQHQKGILRSIHTTMANGVPVKVVFIRNRNKKRQWLAILSTDCTLSDQEIIRIYGIRWDIEVFFKTVKSLLKLQKEFQGRSYDSMISHTTIVFTRYIVLSWQNRVSTDYRTLGGIFYELCDEIDELDWAFALQLLIEILEDALQNVNQKIKKFIESQLRKWIVVLPNYIKAYLPKLSCES</sequence>
<dbReference type="Gene3D" id="3.90.350.10">
    <property type="entry name" value="Transposase Inhibitor Protein From Tn5, Chain A, domain 1"/>
    <property type="match status" value="1"/>
</dbReference>
<dbReference type="InterPro" id="IPR012337">
    <property type="entry name" value="RNaseH-like_sf"/>
</dbReference>
<reference evidence="5 7" key="1">
    <citation type="journal article" date="2015" name="Int. J. Syst. Evol. Microbiol.">
        <title>Novibacillus thermophilus gen. nov., sp. nov., a Gram-staining-negative and moderately thermophilic member of the family Thermoactinomycetaceae.</title>
        <authorList>
            <person name="Yang G."/>
            <person name="Chen J."/>
            <person name="Zhou S."/>
        </authorList>
    </citation>
    <scope>NUCLEOTIDE SEQUENCE [LARGE SCALE GENOMIC DNA]</scope>
    <source>
        <strain evidence="5 7">SG-1</strain>
    </source>
</reference>
<dbReference type="AlphaFoldDB" id="A0A1U9K7J8"/>
<dbReference type="Pfam" id="PF13546">
    <property type="entry name" value="DDE_5"/>
    <property type="match status" value="1"/>
</dbReference>
<evidence type="ECO:0000259" key="2">
    <source>
        <dbReference type="Pfam" id="PF13546"/>
    </source>
</evidence>
<dbReference type="OrthoDB" id="29496at2"/>
<dbReference type="KEGG" id="ntr:B0W44_15505"/>
<dbReference type="KEGG" id="ntr:B0W44_02700"/>
<evidence type="ECO:0000313" key="4">
    <source>
        <dbReference type="EMBL" id="AQS55080.1"/>
    </source>
</evidence>
<gene>
    <name evidence="3" type="ORF">B0W44_02700</name>
    <name evidence="4" type="ORF">B0W44_04115</name>
    <name evidence="5" type="ORF">B0W44_09915</name>
    <name evidence="6" type="ORF">B0W44_15505</name>
</gene>
<feature type="transmembrane region" description="Helical" evidence="1">
    <location>
        <begin position="36"/>
        <end position="53"/>
    </location>
</feature>
<reference evidence="5" key="2">
    <citation type="submission" date="2017-02" db="EMBL/GenBank/DDBJ databases">
        <authorList>
            <person name="Peterson S.W."/>
        </authorList>
    </citation>
    <scope>NUCLEOTIDE SEQUENCE</scope>
    <source>
        <strain evidence="5">SG-1</strain>
    </source>
</reference>
<keyword evidence="1" id="KW-1133">Transmembrane helix</keyword>
<dbReference type="Proteomes" id="UP000188603">
    <property type="component" value="Chromosome"/>
</dbReference>
<dbReference type="KEGG" id="ntr:B0W44_04115"/>
<name>A0A1U9K7J8_9BACL</name>
<dbReference type="SUPFAM" id="SSF53098">
    <property type="entry name" value="Ribonuclease H-like"/>
    <property type="match status" value="1"/>
</dbReference>
<dbReference type="EMBL" id="CP019699">
    <property type="protein sequence ID" value="AQS56945.1"/>
    <property type="molecule type" value="Genomic_DNA"/>
</dbReference>